<dbReference type="InterPro" id="IPR016032">
    <property type="entry name" value="Sig_transdc_resp-reg_C-effctor"/>
</dbReference>
<evidence type="ECO:0000256" key="1">
    <source>
        <dbReference type="ARBA" id="ARBA00023015"/>
    </source>
</evidence>
<dbReference type="GO" id="GO:0003677">
    <property type="term" value="F:DNA binding"/>
    <property type="evidence" value="ECO:0007669"/>
    <property type="project" value="UniProtKB-KW"/>
</dbReference>
<accession>A0AAW9PXW7</accession>
<keyword evidence="6" id="KW-1185">Reference proteome</keyword>
<evidence type="ECO:0000313" key="5">
    <source>
        <dbReference type="EMBL" id="MEF7612583.1"/>
    </source>
</evidence>
<dbReference type="AlphaFoldDB" id="A0AAW9PXW7"/>
<proteinExistence type="predicted"/>
<keyword evidence="3" id="KW-0804">Transcription</keyword>
<sequence>MQSWLMENAAQPQAERTVAGVISAIGRERFGERTLGLLAEALRVGSWAVYQVWPDRPPVLHLSAARAAVDCTVHCFATYRDAGLYLGDRSFEPARSSGPGSAVMLRMHADDAPAAHRHAIYRRHGMLERLSVARAEQDDSVLAVNVYRHDDEGCFGEADVGTFGTLALPLIAAVARHLQWHGDEAAPAVPDRRAQLRRHCPALTERELDVLERMLRGMTYDGIAADMELGVGTVKTYRARAFERLDIHFKNELFALFMPAGRAPPSSAAHRAGS</sequence>
<organism evidence="5 6">
    <name type="scientific">Aquincola agrisoli</name>
    <dbReference type="NCBI Taxonomy" id="3119538"/>
    <lineage>
        <taxon>Bacteria</taxon>
        <taxon>Pseudomonadati</taxon>
        <taxon>Pseudomonadota</taxon>
        <taxon>Betaproteobacteria</taxon>
        <taxon>Burkholderiales</taxon>
        <taxon>Sphaerotilaceae</taxon>
        <taxon>Aquincola</taxon>
    </lineage>
</organism>
<dbReference type="InterPro" id="IPR000792">
    <property type="entry name" value="Tscrpt_reg_LuxR_C"/>
</dbReference>
<protein>
    <submittedName>
        <fullName evidence="5">Helix-turn-helix transcriptional regulator</fullName>
    </submittedName>
</protein>
<dbReference type="PROSITE" id="PS00622">
    <property type="entry name" value="HTH_LUXR_1"/>
    <property type="match status" value="1"/>
</dbReference>
<keyword evidence="2" id="KW-0238">DNA-binding</keyword>
<dbReference type="SMART" id="SM00421">
    <property type="entry name" value="HTH_LUXR"/>
    <property type="match status" value="1"/>
</dbReference>
<gene>
    <name evidence="5" type="ORF">V4F39_01590</name>
</gene>
<dbReference type="PRINTS" id="PR00038">
    <property type="entry name" value="HTHLUXR"/>
</dbReference>
<reference evidence="5 6" key="1">
    <citation type="submission" date="2024-02" db="EMBL/GenBank/DDBJ databases">
        <title>Genome sequence of Aquincola sp. MAHUQ-54.</title>
        <authorList>
            <person name="Huq M.A."/>
        </authorList>
    </citation>
    <scope>NUCLEOTIDE SEQUENCE [LARGE SCALE GENOMIC DNA]</scope>
    <source>
        <strain evidence="5 6">MAHUQ-54</strain>
    </source>
</reference>
<dbReference type="GO" id="GO:0006355">
    <property type="term" value="P:regulation of DNA-templated transcription"/>
    <property type="evidence" value="ECO:0007669"/>
    <property type="project" value="InterPro"/>
</dbReference>
<dbReference type="PANTHER" id="PTHR44688:SF16">
    <property type="entry name" value="DNA-BINDING TRANSCRIPTIONAL ACTIVATOR DEVR_DOSR"/>
    <property type="match status" value="1"/>
</dbReference>
<comment type="caution">
    <text evidence="5">The sequence shown here is derived from an EMBL/GenBank/DDBJ whole genome shotgun (WGS) entry which is preliminary data.</text>
</comment>
<dbReference type="SUPFAM" id="SSF46894">
    <property type="entry name" value="C-terminal effector domain of the bipartite response regulators"/>
    <property type="match status" value="1"/>
</dbReference>
<evidence type="ECO:0000256" key="2">
    <source>
        <dbReference type="ARBA" id="ARBA00023125"/>
    </source>
</evidence>
<dbReference type="PANTHER" id="PTHR44688">
    <property type="entry name" value="DNA-BINDING TRANSCRIPTIONAL ACTIVATOR DEVR_DOSR"/>
    <property type="match status" value="1"/>
</dbReference>
<feature type="domain" description="HTH luxR-type" evidence="4">
    <location>
        <begin position="196"/>
        <end position="261"/>
    </location>
</feature>
<evidence type="ECO:0000313" key="6">
    <source>
        <dbReference type="Proteomes" id="UP001336250"/>
    </source>
</evidence>
<evidence type="ECO:0000259" key="4">
    <source>
        <dbReference type="PROSITE" id="PS50043"/>
    </source>
</evidence>
<dbReference type="RefSeq" id="WP_332287479.1">
    <property type="nucleotide sequence ID" value="NZ_JAZIBG010000008.1"/>
</dbReference>
<name>A0AAW9PXW7_9BURK</name>
<dbReference type="Proteomes" id="UP001336250">
    <property type="component" value="Unassembled WGS sequence"/>
</dbReference>
<dbReference type="InterPro" id="IPR036388">
    <property type="entry name" value="WH-like_DNA-bd_sf"/>
</dbReference>
<dbReference type="PROSITE" id="PS50043">
    <property type="entry name" value="HTH_LUXR_2"/>
    <property type="match status" value="1"/>
</dbReference>
<dbReference type="EMBL" id="JAZIBG010000008">
    <property type="protein sequence ID" value="MEF7612583.1"/>
    <property type="molecule type" value="Genomic_DNA"/>
</dbReference>
<dbReference type="CDD" id="cd06170">
    <property type="entry name" value="LuxR_C_like"/>
    <property type="match status" value="1"/>
</dbReference>
<evidence type="ECO:0000256" key="3">
    <source>
        <dbReference type="ARBA" id="ARBA00023163"/>
    </source>
</evidence>
<keyword evidence="1" id="KW-0805">Transcription regulation</keyword>
<dbReference type="Pfam" id="PF00196">
    <property type="entry name" value="GerE"/>
    <property type="match status" value="1"/>
</dbReference>
<dbReference type="Gene3D" id="1.10.10.10">
    <property type="entry name" value="Winged helix-like DNA-binding domain superfamily/Winged helix DNA-binding domain"/>
    <property type="match status" value="1"/>
</dbReference>